<keyword evidence="2" id="KW-0521">NADP</keyword>
<organism evidence="4 5">
    <name type="scientific">Amniculicola lignicola CBS 123094</name>
    <dbReference type="NCBI Taxonomy" id="1392246"/>
    <lineage>
        <taxon>Eukaryota</taxon>
        <taxon>Fungi</taxon>
        <taxon>Dikarya</taxon>
        <taxon>Ascomycota</taxon>
        <taxon>Pezizomycotina</taxon>
        <taxon>Dothideomycetes</taxon>
        <taxon>Pleosporomycetidae</taxon>
        <taxon>Pleosporales</taxon>
        <taxon>Amniculicolaceae</taxon>
        <taxon>Amniculicola</taxon>
    </lineage>
</organism>
<evidence type="ECO:0000259" key="3">
    <source>
        <dbReference type="Pfam" id="PF05368"/>
    </source>
</evidence>
<dbReference type="Pfam" id="PF05368">
    <property type="entry name" value="NmrA"/>
    <property type="match status" value="1"/>
</dbReference>
<evidence type="ECO:0000256" key="1">
    <source>
        <dbReference type="ARBA" id="ARBA00006328"/>
    </source>
</evidence>
<dbReference type="AlphaFoldDB" id="A0A6A5X357"/>
<dbReference type="CDD" id="cd05251">
    <property type="entry name" value="NmrA_like_SDR_a"/>
    <property type="match status" value="1"/>
</dbReference>
<name>A0A6A5X357_9PLEO</name>
<reference evidence="4" key="1">
    <citation type="journal article" date="2020" name="Stud. Mycol.">
        <title>101 Dothideomycetes genomes: a test case for predicting lifestyles and emergence of pathogens.</title>
        <authorList>
            <person name="Haridas S."/>
            <person name="Albert R."/>
            <person name="Binder M."/>
            <person name="Bloem J."/>
            <person name="Labutti K."/>
            <person name="Salamov A."/>
            <person name="Andreopoulos B."/>
            <person name="Baker S."/>
            <person name="Barry K."/>
            <person name="Bills G."/>
            <person name="Bluhm B."/>
            <person name="Cannon C."/>
            <person name="Castanera R."/>
            <person name="Culley D."/>
            <person name="Daum C."/>
            <person name="Ezra D."/>
            <person name="Gonzalez J."/>
            <person name="Henrissat B."/>
            <person name="Kuo A."/>
            <person name="Liang C."/>
            <person name="Lipzen A."/>
            <person name="Lutzoni F."/>
            <person name="Magnuson J."/>
            <person name="Mondo S."/>
            <person name="Nolan M."/>
            <person name="Ohm R."/>
            <person name="Pangilinan J."/>
            <person name="Park H.-J."/>
            <person name="Ramirez L."/>
            <person name="Alfaro M."/>
            <person name="Sun H."/>
            <person name="Tritt A."/>
            <person name="Yoshinaga Y."/>
            <person name="Zwiers L.-H."/>
            <person name="Turgeon B."/>
            <person name="Goodwin S."/>
            <person name="Spatafora J."/>
            <person name="Crous P."/>
            <person name="Grigoriev I."/>
        </authorList>
    </citation>
    <scope>NUCLEOTIDE SEQUENCE</scope>
    <source>
        <strain evidence="4">CBS 123094</strain>
    </source>
</reference>
<dbReference type="Gene3D" id="3.90.25.10">
    <property type="entry name" value="UDP-galactose 4-epimerase, domain 1"/>
    <property type="match status" value="1"/>
</dbReference>
<dbReference type="InterPro" id="IPR008030">
    <property type="entry name" value="NmrA-like"/>
</dbReference>
<protein>
    <submittedName>
        <fullName evidence="4">NmrA-like family protein</fullName>
    </submittedName>
</protein>
<dbReference type="GO" id="GO:0005634">
    <property type="term" value="C:nucleus"/>
    <property type="evidence" value="ECO:0007669"/>
    <property type="project" value="TreeGrafter"/>
</dbReference>
<gene>
    <name evidence="4" type="ORF">P154DRAFT_117803</name>
</gene>
<dbReference type="InterPro" id="IPR036291">
    <property type="entry name" value="NAD(P)-bd_dom_sf"/>
</dbReference>
<dbReference type="PANTHER" id="PTHR42748">
    <property type="entry name" value="NITROGEN METABOLITE REPRESSION PROTEIN NMRA FAMILY MEMBER"/>
    <property type="match status" value="1"/>
</dbReference>
<feature type="domain" description="NmrA-like" evidence="3">
    <location>
        <begin position="4"/>
        <end position="247"/>
    </location>
</feature>
<dbReference type="OrthoDB" id="9997102at2759"/>
<dbReference type="Proteomes" id="UP000799779">
    <property type="component" value="Unassembled WGS sequence"/>
</dbReference>
<evidence type="ECO:0000256" key="2">
    <source>
        <dbReference type="ARBA" id="ARBA00022857"/>
    </source>
</evidence>
<proteinExistence type="inferred from homology"/>
<dbReference type="PANTHER" id="PTHR42748:SF7">
    <property type="entry name" value="NMRA LIKE REDOX SENSOR 1-RELATED"/>
    <property type="match status" value="1"/>
</dbReference>
<dbReference type="InterPro" id="IPR051164">
    <property type="entry name" value="NmrA-like_oxidored"/>
</dbReference>
<evidence type="ECO:0000313" key="5">
    <source>
        <dbReference type="Proteomes" id="UP000799779"/>
    </source>
</evidence>
<evidence type="ECO:0000313" key="4">
    <source>
        <dbReference type="EMBL" id="KAF2007341.1"/>
    </source>
</evidence>
<keyword evidence="5" id="KW-1185">Reference proteome</keyword>
<dbReference type="SUPFAM" id="SSF51735">
    <property type="entry name" value="NAD(P)-binding Rossmann-fold domains"/>
    <property type="match status" value="1"/>
</dbReference>
<comment type="similarity">
    <text evidence="1">Belongs to the NmrA-type oxidoreductase family.</text>
</comment>
<accession>A0A6A5X357</accession>
<dbReference type="EMBL" id="ML977557">
    <property type="protein sequence ID" value="KAF2007341.1"/>
    <property type="molecule type" value="Genomic_DNA"/>
</dbReference>
<dbReference type="Gene3D" id="3.40.50.720">
    <property type="entry name" value="NAD(P)-binding Rossmann-like Domain"/>
    <property type="match status" value="1"/>
</dbReference>
<sequence>MLRSILITGATGKQGGAVISALLANNANFTLLAVTRNPNSASAQRLAARSPLIKLIKGNLNDVSSLFSSARNASPNGRIWGVFSVQTMMGDGQNANTEEKQGKALVDEALRNEVGLFVYSSTDRHGDISYDNPTNVPHWISKYNIEHHLVNSTEATDMQYTILRPAVFMENLGPDFLGKGFATGWKIMLQDRPMQFISTADIGILAAKAFLDPSKFAGRGISIAGDSLTFDQANKIWKEKMGHEIPTTYEFLTRMYLWWYQDIGTMMMWFRDPGMNVDIERVREEHPGVIGFETWLDGKEKKKNK</sequence>